<dbReference type="Proteomes" id="UP000236291">
    <property type="component" value="Unassembled WGS sequence"/>
</dbReference>
<name>A0A2K3LTD9_TRIPR</name>
<evidence type="ECO:0000313" key="2">
    <source>
        <dbReference type="Proteomes" id="UP000236291"/>
    </source>
</evidence>
<reference evidence="1 2" key="1">
    <citation type="journal article" date="2014" name="Am. J. Bot.">
        <title>Genome assembly and annotation for red clover (Trifolium pratense; Fabaceae).</title>
        <authorList>
            <person name="Istvanek J."/>
            <person name="Jaros M."/>
            <person name="Krenek A."/>
            <person name="Repkova J."/>
        </authorList>
    </citation>
    <scope>NUCLEOTIDE SEQUENCE [LARGE SCALE GENOMIC DNA]</scope>
    <source>
        <strain evidence="2">cv. Tatra</strain>
        <tissue evidence="1">Young leaves</tissue>
    </source>
</reference>
<comment type="caution">
    <text evidence="1">The sequence shown here is derived from an EMBL/GenBank/DDBJ whole genome shotgun (WGS) entry which is preliminary data.</text>
</comment>
<accession>A0A2K3LTD9</accession>
<protein>
    <submittedName>
        <fullName evidence="1">Uncharacterized protein</fullName>
    </submittedName>
</protein>
<gene>
    <name evidence="1" type="ORF">L195_g037812</name>
</gene>
<dbReference type="EMBL" id="ASHM01040600">
    <property type="protein sequence ID" value="PNX81787.1"/>
    <property type="molecule type" value="Genomic_DNA"/>
</dbReference>
<reference evidence="1 2" key="2">
    <citation type="journal article" date="2017" name="Front. Plant Sci.">
        <title>Gene Classification and Mining of Molecular Markers Useful in Red Clover (Trifolium pratense) Breeding.</title>
        <authorList>
            <person name="Istvanek J."/>
            <person name="Dluhosova J."/>
            <person name="Dluhos P."/>
            <person name="Patkova L."/>
            <person name="Nedelnik J."/>
            <person name="Repkova J."/>
        </authorList>
    </citation>
    <scope>NUCLEOTIDE SEQUENCE [LARGE SCALE GENOMIC DNA]</scope>
    <source>
        <strain evidence="2">cv. Tatra</strain>
        <tissue evidence="1">Young leaves</tissue>
    </source>
</reference>
<proteinExistence type="predicted"/>
<evidence type="ECO:0000313" key="1">
    <source>
        <dbReference type="EMBL" id="PNX81787.1"/>
    </source>
</evidence>
<organism evidence="1 2">
    <name type="scientific">Trifolium pratense</name>
    <name type="common">Red clover</name>
    <dbReference type="NCBI Taxonomy" id="57577"/>
    <lineage>
        <taxon>Eukaryota</taxon>
        <taxon>Viridiplantae</taxon>
        <taxon>Streptophyta</taxon>
        <taxon>Embryophyta</taxon>
        <taxon>Tracheophyta</taxon>
        <taxon>Spermatophyta</taxon>
        <taxon>Magnoliopsida</taxon>
        <taxon>eudicotyledons</taxon>
        <taxon>Gunneridae</taxon>
        <taxon>Pentapetalae</taxon>
        <taxon>rosids</taxon>
        <taxon>fabids</taxon>
        <taxon>Fabales</taxon>
        <taxon>Fabaceae</taxon>
        <taxon>Papilionoideae</taxon>
        <taxon>50 kb inversion clade</taxon>
        <taxon>NPAAA clade</taxon>
        <taxon>Hologalegina</taxon>
        <taxon>IRL clade</taxon>
        <taxon>Trifolieae</taxon>
        <taxon>Trifolium</taxon>
    </lineage>
</organism>
<dbReference type="AlphaFoldDB" id="A0A2K3LTD9"/>
<sequence>MAVAPWADSVTSILSCRAAIVVVAAAIDNKDLYYQFELAKVGPYQGQQSRLAQDLLIRGLQIFRSYDMV</sequence>